<dbReference type="PATRIC" id="fig|1449336.4.peg.934"/>
<evidence type="ECO:0000256" key="1">
    <source>
        <dbReference type="ARBA" id="ARBA00000799"/>
    </source>
</evidence>
<feature type="domain" description="Chorismate-utilising enzyme C-terminal" evidence="6">
    <location>
        <begin position="206"/>
        <end position="459"/>
    </location>
</feature>
<protein>
    <recommendedName>
        <fullName evidence="3">isochorismate synthase</fullName>
        <ecNumber evidence="3">5.4.4.2</ecNumber>
    </recommendedName>
    <alternativeName>
        <fullName evidence="5">Isochorismate mutase</fullName>
    </alternativeName>
</protein>
<dbReference type="InterPro" id="IPR005801">
    <property type="entry name" value="ADC_synthase"/>
</dbReference>
<comment type="catalytic activity">
    <reaction evidence="1">
        <text>chorismate = isochorismate</text>
        <dbReference type="Rhea" id="RHEA:18985"/>
        <dbReference type="ChEBI" id="CHEBI:29748"/>
        <dbReference type="ChEBI" id="CHEBI:29780"/>
        <dbReference type="EC" id="5.4.4.2"/>
    </reaction>
</comment>
<dbReference type="GO" id="GO:0008909">
    <property type="term" value="F:isochorismate synthase activity"/>
    <property type="evidence" value="ECO:0007669"/>
    <property type="project" value="UniProtKB-EC"/>
</dbReference>
<dbReference type="InterPro" id="IPR004561">
    <property type="entry name" value="IsoChor_synthase"/>
</dbReference>
<name>A0A0R2HVE5_CARDV</name>
<dbReference type="Proteomes" id="UP000051658">
    <property type="component" value="Unassembled WGS sequence"/>
</dbReference>
<dbReference type="EMBL" id="JQBS01000024">
    <property type="protein sequence ID" value="KRN56665.1"/>
    <property type="molecule type" value="Genomic_DNA"/>
</dbReference>
<gene>
    <name evidence="7" type="ORF">IV74_GL000913</name>
</gene>
<dbReference type="PANTHER" id="PTHR42839:SF1">
    <property type="entry name" value="ISOCHORISMATE SYNTHASE MENF"/>
    <property type="match status" value="1"/>
</dbReference>
<evidence type="ECO:0000256" key="2">
    <source>
        <dbReference type="ARBA" id="ARBA00005297"/>
    </source>
</evidence>
<dbReference type="eggNOG" id="COG1169">
    <property type="taxonomic scope" value="Bacteria"/>
</dbReference>
<keyword evidence="8" id="KW-1185">Reference proteome</keyword>
<evidence type="ECO:0000313" key="8">
    <source>
        <dbReference type="Proteomes" id="UP000051658"/>
    </source>
</evidence>
<evidence type="ECO:0000256" key="5">
    <source>
        <dbReference type="ARBA" id="ARBA00041564"/>
    </source>
</evidence>
<evidence type="ECO:0000256" key="4">
    <source>
        <dbReference type="ARBA" id="ARBA00023235"/>
    </source>
</evidence>
<sequence>MIKRIKERIKMVELPVGLVAQVEELLTKQEKVLVSWVTKIESLNLLMIFKQGKGVYSTKRFFWQNPSKKVTLVGLGSTNQFCSNKGITSYQGVHEFNQQLKKQTATNQKRRATGALLFGGFDFDPERGESKEWQDFQSAFFYLPTYLVTVLSEETYLTINFYVDSQTDLHQKANEFFGKWEELLEEQIVPKAAKAVVTNKTELATTEWIQAVDETVELIKQSTTLQKVVLSRQLLVEHDSVVDVEDVLERLMMTQQNSYFFVLENKEKAFIGATPEQLLAAENQHYYSACVAGSAPRGKTKAEDQVIGEALLKDHKNTHEHHLVVEMISETLRTLTLDLNVSGNPTLLKNRDIQHLFVTVEGKRQATVPFLMAVKAMHPTPALGGLPRNEALAVIREKEPYHRGFYGAPIGWLNQDDEGEFAVAIRSALLMEKQSILFAGCGLVAGSKSAEELIETRIKFQPMLRALGGLDHE</sequence>
<comment type="caution">
    <text evidence="7">The sequence shown here is derived from an EMBL/GenBank/DDBJ whole genome shotgun (WGS) entry which is preliminary data.</text>
</comment>
<dbReference type="Pfam" id="PF00425">
    <property type="entry name" value="Chorismate_bind"/>
    <property type="match status" value="1"/>
</dbReference>
<dbReference type="InterPro" id="IPR015890">
    <property type="entry name" value="Chorismate_C"/>
</dbReference>
<dbReference type="EC" id="5.4.4.2" evidence="3"/>
<evidence type="ECO:0000259" key="6">
    <source>
        <dbReference type="Pfam" id="PF00425"/>
    </source>
</evidence>
<dbReference type="Gene3D" id="3.60.120.10">
    <property type="entry name" value="Anthranilate synthase"/>
    <property type="match status" value="1"/>
</dbReference>
<reference evidence="7 8" key="1">
    <citation type="journal article" date="2015" name="Genome Announc.">
        <title>Expanding the biotechnology potential of lactobacilli through comparative genomics of 213 strains and associated genera.</title>
        <authorList>
            <person name="Sun Z."/>
            <person name="Harris H.M."/>
            <person name="McCann A."/>
            <person name="Guo C."/>
            <person name="Argimon S."/>
            <person name="Zhang W."/>
            <person name="Yang X."/>
            <person name="Jeffery I.B."/>
            <person name="Cooney J.C."/>
            <person name="Kagawa T.F."/>
            <person name="Liu W."/>
            <person name="Song Y."/>
            <person name="Salvetti E."/>
            <person name="Wrobel A."/>
            <person name="Rasinkangas P."/>
            <person name="Parkhill J."/>
            <person name="Rea M.C."/>
            <person name="O'Sullivan O."/>
            <person name="Ritari J."/>
            <person name="Douillard F.P."/>
            <person name="Paul Ross R."/>
            <person name="Yang R."/>
            <person name="Briner A.E."/>
            <person name="Felis G.E."/>
            <person name="de Vos W.M."/>
            <person name="Barrangou R."/>
            <person name="Klaenhammer T.R."/>
            <person name="Caufield P.W."/>
            <person name="Cui Y."/>
            <person name="Zhang H."/>
            <person name="O'Toole P.W."/>
        </authorList>
    </citation>
    <scope>NUCLEOTIDE SEQUENCE [LARGE SCALE GENOMIC DNA]</scope>
    <source>
        <strain evidence="7 8">DSM 20623</strain>
    </source>
</reference>
<proteinExistence type="inferred from homology"/>
<evidence type="ECO:0000313" key="7">
    <source>
        <dbReference type="EMBL" id="KRN56665.1"/>
    </source>
</evidence>
<keyword evidence="4" id="KW-0413">Isomerase</keyword>
<dbReference type="SUPFAM" id="SSF56322">
    <property type="entry name" value="ADC synthase"/>
    <property type="match status" value="1"/>
</dbReference>
<comment type="similarity">
    <text evidence="2">Belongs to the isochorismate synthase family.</text>
</comment>
<accession>A0A0R2HVE5</accession>
<dbReference type="PANTHER" id="PTHR42839">
    <property type="entry name" value="ISOCHORISMATE SYNTHASE ENTC"/>
    <property type="match status" value="1"/>
</dbReference>
<evidence type="ECO:0000256" key="3">
    <source>
        <dbReference type="ARBA" id="ARBA00012824"/>
    </source>
</evidence>
<dbReference type="NCBIfam" id="TIGR00543">
    <property type="entry name" value="isochor_syn"/>
    <property type="match status" value="1"/>
</dbReference>
<organism evidence="7 8">
    <name type="scientific">Carnobacterium divergens DSM 20623</name>
    <dbReference type="NCBI Taxonomy" id="1449336"/>
    <lineage>
        <taxon>Bacteria</taxon>
        <taxon>Bacillati</taxon>
        <taxon>Bacillota</taxon>
        <taxon>Bacilli</taxon>
        <taxon>Lactobacillales</taxon>
        <taxon>Carnobacteriaceae</taxon>
        <taxon>Carnobacterium</taxon>
    </lineage>
</organism>
<dbReference type="GO" id="GO:0009697">
    <property type="term" value="P:salicylic acid biosynthetic process"/>
    <property type="evidence" value="ECO:0007669"/>
    <property type="project" value="TreeGrafter"/>
</dbReference>
<dbReference type="AlphaFoldDB" id="A0A0R2HVE5"/>